<accession>A0ABT7LEL5</accession>
<gene>
    <name evidence="2" type="ORF">QRD43_05175</name>
</gene>
<proteinExistence type="predicted"/>
<comment type="caution">
    <text evidence="2">The sequence shown here is derived from an EMBL/GenBank/DDBJ whole genome shotgun (WGS) entry which is preliminary data.</text>
</comment>
<keyword evidence="1" id="KW-0812">Transmembrane</keyword>
<evidence type="ECO:0000256" key="1">
    <source>
        <dbReference type="SAM" id="Phobius"/>
    </source>
</evidence>
<organism evidence="2 3">
    <name type="scientific">Roseateles subflavus</name>
    <dbReference type="NCBI Taxonomy" id="3053353"/>
    <lineage>
        <taxon>Bacteria</taxon>
        <taxon>Pseudomonadati</taxon>
        <taxon>Pseudomonadota</taxon>
        <taxon>Betaproteobacteria</taxon>
        <taxon>Burkholderiales</taxon>
        <taxon>Sphaerotilaceae</taxon>
        <taxon>Roseateles</taxon>
    </lineage>
</organism>
<sequence length="273" mass="29643">MSSAAPARDAVGLLTIAVFGLCLGFIGLRGLHQGHFDHVVIWQAQPLGFALRFVGWMLGGGFCLWGAWSLWRRTLAPDARLWQDTAPLPREQPPRLQLHERPRGVGRRLAGLAALLACGASVALMHATLEPVLGRARWMITGLPMLFVLVGLLRWLVWRPHRGPLLVLGPEGLQDLRRGRPPIAWADIQEVQLAGARLFVALHAARRTAVLKRRGAGARWTALAIRWDGDGADVAVSLQGLDGRPTAVLALARAWMGWARANPPPQPGPASAP</sequence>
<feature type="transmembrane region" description="Helical" evidence="1">
    <location>
        <begin position="12"/>
        <end position="31"/>
    </location>
</feature>
<name>A0ABT7LEL5_9BURK</name>
<dbReference type="Proteomes" id="UP001238603">
    <property type="component" value="Unassembled WGS sequence"/>
</dbReference>
<keyword evidence="1" id="KW-1133">Transmembrane helix</keyword>
<protein>
    <recommendedName>
        <fullName evidence="4">Transmembrane protein</fullName>
    </recommendedName>
</protein>
<feature type="transmembrane region" description="Helical" evidence="1">
    <location>
        <begin position="51"/>
        <end position="71"/>
    </location>
</feature>
<keyword evidence="3" id="KW-1185">Reference proteome</keyword>
<reference evidence="2 3" key="1">
    <citation type="submission" date="2023-06" db="EMBL/GenBank/DDBJ databases">
        <title>Pelomonas sp. APW6 16S ribosomal RNA gene genome sequencing and assembly.</title>
        <authorList>
            <person name="Woo H."/>
        </authorList>
    </citation>
    <scope>NUCLEOTIDE SEQUENCE [LARGE SCALE GENOMIC DNA]</scope>
    <source>
        <strain evidence="2 3">APW6</strain>
    </source>
</reference>
<feature type="transmembrane region" description="Helical" evidence="1">
    <location>
        <begin position="135"/>
        <end position="157"/>
    </location>
</feature>
<evidence type="ECO:0000313" key="2">
    <source>
        <dbReference type="EMBL" id="MDL5031294.1"/>
    </source>
</evidence>
<dbReference type="RefSeq" id="WP_285981402.1">
    <property type="nucleotide sequence ID" value="NZ_JASVDS010000001.1"/>
</dbReference>
<evidence type="ECO:0000313" key="3">
    <source>
        <dbReference type="Proteomes" id="UP001238603"/>
    </source>
</evidence>
<evidence type="ECO:0008006" key="4">
    <source>
        <dbReference type="Google" id="ProtNLM"/>
    </source>
</evidence>
<dbReference type="EMBL" id="JASVDS010000001">
    <property type="protein sequence ID" value="MDL5031294.1"/>
    <property type="molecule type" value="Genomic_DNA"/>
</dbReference>
<keyword evidence="1" id="KW-0472">Membrane</keyword>
<feature type="transmembrane region" description="Helical" evidence="1">
    <location>
        <begin position="109"/>
        <end position="129"/>
    </location>
</feature>